<comment type="catalytic activity">
    <reaction evidence="5">
        <text>2-succinylbenzoate + ATP + CoA = 2-succinylbenzoyl-CoA + AMP + diphosphate</text>
        <dbReference type="Rhea" id="RHEA:17009"/>
        <dbReference type="ChEBI" id="CHEBI:18325"/>
        <dbReference type="ChEBI" id="CHEBI:30616"/>
        <dbReference type="ChEBI" id="CHEBI:33019"/>
        <dbReference type="ChEBI" id="CHEBI:57287"/>
        <dbReference type="ChEBI" id="CHEBI:57364"/>
        <dbReference type="ChEBI" id="CHEBI:456215"/>
        <dbReference type="EC" id="6.2.1.26"/>
    </reaction>
</comment>
<organism evidence="8 9">
    <name type="scientific">Gracilibacillus halotolerans</name>
    <dbReference type="NCBI Taxonomy" id="74386"/>
    <lineage>
        <taxon>Bacteria</taxon>
        <taxon>Bacillati</taxon>
        <taxon>Bacillota</taxon>
        <taxon>Bacilli</taxon>
        <taxon>Bacillales</taxon>
        <taxon>Bacillaceae</taxon>
        <taxon>Gracilibacillus</taxon>
    </lineage>
</organism>
<dbReference type="UniPathway" id="UPA01057">
    <property type="reaction ID" value="UER00166"/>
</dbReference>
<keyword evidence="2 5" id="KW-0436">Ligase</keyword>
<comment type="caution">
    <text evidence="8">The sequence shown here is derived from an EMBL/GenBank/DDBJ whole genome shotgun (WGS) entry which is preliminary data.</text>
</comment>
<dbReference type="NCBIfam" id="TIGR01923">
    <property type="entry name" value="menE"/>
    <property type="match status" value="1"/>
</dbReference>
<feature type="domain" description="AMP-dependent synthetase/ligase" evidence="6">
    <location>
        <begin position="6"/>
        <end position="342"/>
    </location>
</feature>
<keyword evidence="4 5" id="KW-0067">ATP-binding</keyword>
<dbReference type="RefSeq" id="WP_184243271.1">
    <property type="nucleotide sequence ID" value="NZ_BAAACU010000020.1"/>
</dbReference>
<evidence type="ECO:0000256" key="1">
    <source>
        <dbReference type="ARBA" id="ARBA00022428"/>
    </source>
</evidence>
<evidence type="ECO:0000256" key="2">
    <source>
        <dbReference type="ARBA" id="ARBA00022598"/>
    </source>
</evidence>
<comment type="pathway">
    <text evidence="5">Quinol/quinone metabolism; menaquinone biosynthesis.</text>
</comment>
<protein>
    <recommendedName>
        <fullName evidence="5">2-succinylbenzoate--CoA ligase</fullName>
        <ecNumber evidence="5">6.2.1.26</ecNumber>
    </recommendedName>
    <alternativeName>
        <fullName evidence="5">o-succinylbenzoyl-CoA synthetase</fullName>
        <shortName evidence="5">OSB-CoA synthetase</shortName>
    </alternativeName>
</protein>
<keyword evidence="1 5" id="KW-0474">Menaquinone biosynthesis</keyword>
<dbReference type="Gene3D" id="3.30.300.30">
    <property type="match status" value="1"/>
</dbReference>
<proteinExistence type="inferred from homology"/>
<evidence type="ECO:0000313" key="9">
    <source>
        <dbReference type="Proteomes" id="UP000572212"/>
    </source>
</evidence>
<evidence type="ECO:0000256" key="3">
    <source>
        <dbReference type="ARBA" id="ARBA00022741"/>
    </source>
</evidence>
<dbReference type="InterPro" id="IPR010192">
    <property type="entry name" value="MenE"/>
</dbReference>
<dbReference type="InterPro" id="IPR025110">
    <property type="entry name" value="AMP-bd_C"/>
</dbReference>
<dbReference type="GO" id="GO:0031956">
    <property type="term" value="F:medium-chain fatty acid-CoA ligase activity"/>
    <property type="evidence" value="ECO:0007669"/>
    <property type="project" value="TreeGrafter"/>
</dbReference>
<dbReference type="GO" id="GO:0006631">
    <property type="term" value="P:fatty acid metabolic process"/>
    <property type="evidence" value="ECO:0007669"/>
    <property type="project" value="TreeGrafter"/>
</dbReference>
<dbReference type="InterPro" id="IPR000873">
    <property type="entry name" value="AMP-dep_synth/lig_dom"/>
</dbReference>
<comment type="function">
    <text evidence="5">Converts 2-succinylbenzoate (OSB) to 2-succinylbenzoyl-CoA (OSB-CoA).</text>
</comment>
<dbReference type="GO" id="GO:0005524">
    <property type="term" value="F:ATP binding"/>
    <property type="evidence" value="ECO:0007669"/>
    <property type="project" value="UniProtKB-KW"/>
</dbReference>
<evidence type="ECO:0000256" key="4">
    <source>
        <dbReference type="ARBA" id="ARBA00022840"/>
    </source>
</evidence>
<dbReference type="GO" id="GO:0008756">
    <property type="term" value="F:o-succinylbenzoate-CoA ligase activity"/>
    <property type="evidence" value="ECO:0007669"/>
    <property type="project" value="UniProtKB-UniRule"/>
</dbReference>
<sequence length="478" mass="53398">MEHWLRKRAHLSPNELAIETMDEQWTFKQLYEKAVSFARKIAFLKGKHVAILSENSLDIIVAFWGCTMLESKIIFLNTKLRERELIQQCETADVEAVIGQSDKVQPLNLALPTFTFEDIESLPILDVEISVEMDLSSICSMMFTSGTTGTAKAVTQTYENHWSSAIASSLNLGLESHDKWLISLPIFHISGLSTVIKSAIYGMPIFLMPSFDATKINQAIQTRGVTHISVVSTTCQRLLENLGDNQYPDTFRCMLLGGGPAPKSLLEEAAEKAIPIIQTYGMTETCSQISTLAMKDALQKIGSAGKALFTASLEIRHGDKKLETNQIGEIVVKGPMVTSGYYDAEKANKESFLSNWFYTGDMGYVDEDGFLYVVDRRSDLIISGGENIYPAEIEDVLLSLEGVKEAGVTGIENTEWGEVPVAFLVTEKQWSEEALIDYCAQHLARYKIPKKFYFCESLPRNATNKLQRHLLKTKLTNK</sequence>
<dbReference type="Proteomes" id="UP000572212">
    <property type="component" value="Unassembled WGS sequence"/>
</dbReference>
<dbReference type="InterPro" id="IPR020845">
    <property type="entry name" value="AMP-binding_CS"/>
</dbReference>
<dbReference type="GO" id="GO:0009234">
    <property type="term" value="P:menaquinone biosynthetic process"/>
    <property type="evidence" value="ECO:0007669"/>
    <property type="project" value="UniProtKB-UniRule"/>
</dbReference>
<keyword evidence="3 5" id="KW-0547">Nucleotide-binding</keyword>
<evidence type="ECO:0000259" key="7">
    <source>
        <dbReference type="Pfam" id="PF13193"/>
    </source>
</evidence>
<dbReference type="EC" id="6.2.1.26" evidence="5"/>
<name>A0A841RJU5_9BACI</name>
<keyword evidence="9" id="KW-1185">Reference proteome</keyword>
<dbReference type="HAMAP" id="MF_00731">
    <property type="entry name" value="MenE"/>
    <property type="match status" value="1"/>
</dbReference>
<evidence type="ECO:0000313" key="8">
    <source>
        <dbReference type="EMBL" id="MBB6511244.1"/>
    </source>
</evidence>
<evidence type="ECO:0000256" key="5">
    <source>
        <dbReference type="HAMAP-Rule" id="MF_00731"/>
    </source>
</evidence>
<feature type="domain" description="AMP-binding enzyme C-terminal" evidence="7">
    <location>
        <begin position="392"/>
        <end position="465"/>
    </location>
</feature>
<dbReference type="InterPro" id="IPR042099">
    <property type="entry name" value="ANL_N_sf"/>
</dbReference>
<dbReference type="PANTHER" id="PTHR43201">
    <property type="entry name" value="ACYL-COA SYNTHETASE"/>
    <property type="match status" value="1"/>
</dbReference>
<accession>A0A841RJU5</accession>
<comment type="pathway">
    <text evidence="5">Quinol/quinone metabolism; 1,4-dihydroxy-2-naphthoate biosynthesis; 1,4-dihydroxy-2-naphthoate from chorismate: step 5/7.</text>
</comment>
<gene>
    <name evidence="5" type="primary">menE</name>
    <name evidence="8" type="ORF">GGQ92_000011</name>
</gene>
<dbReference type="Gene3D" id="3.40.50.12780">
    <property type="entry name" value="N-terminal domain of ligase-like"/>
    <property type="match status" value="1"/>
</dbReference>
<evidence type="ECO:0000259" key="6">
    <source>
        <dbReference type="Pfam" id="PF00501"/>
    </source>
</evidence>
<dbReference type="PROSITE" id="PS00455">
    <property type="entry name" value="AMP_BINDING"/>
    <property type="match status" value="1"/>
</dbReference>
<dbReference type="NCBIfam" id="NF002966">
    <property type="entry name" value="PRK03640.1"/>
    <property type="match status" value="1"/>
</dbReference>
<dbReference type="PANTHER" id="PTHR43201:SF5">
    <property type="entry name" value="MEDIUM-CHAIN ACYL-COA LIGASE ACSF2, MITOCHONDRIAL"/>
    <property type="match status" value="1"/>
</dbReference>
<reference evidence="8 9" key="1">
    <citation type="submission" date="2020-08" db="EMBL/GenBank/DDBJ databases">
        <title>Genomic Encyclopedia of Type Strains, Phase IV (KMG-IV): sequencing the most valuable type-strain genomes for metagenomic binning, comparative biology and taxonomic classification.</title>
        <authorList>
            <person name="Goeker M."/>
        </authorList>
    </citation>
    <scope>NUCLEOTIDE SEQUENCE [LARGE SCALE GENOMIC DNA]</scope>
    <source>
        <strain evidence="8 9">DSM 11805</strain>
    </source>
</reference>
<dbReference type="Pfam" id="PF13193">
    <property type="entry name" value="AMP-binding_C"/>
    <property type="match status" value="1"/>
</dbReference>
<dbReference type="SUPFAM" id="SSF56801">
    <property type="entry name" value="Acetyl-CoA synthetase-like"/>
    <property type="match status" value="1"/>
</dbReference>
<comment type="similarity">
    <text evidence="5">Belongs to the ATP-dependent AMP-binding enzyme family. MenE subfamily.</text>
</comment>
<dbReference type="UniPathway" id="UPA00079"/>
<dbReference type="InterPro" id="IPR045851">
    <property type="entry name" value="AMP-bd_C_sf"/>
</dbReference>
<dbReference type="AlphaFoldDB" id="A0A841RJU5"/>
<dbReference type="Pfam" id="PF00501">
    <property type="entry name" value="AMP-binding"/>
    <property type="match status" value="1"/>
</dbReference>
<dbReference type="EMBL" id="JACHON010000001">
    <property type="protein sequence ID" value="MBB6511244.1"/>
    <property type="molecule type" value="Genomic_DNA"/>
</dbReference>